<accession>A0AAW1Q033</accession>
<sequence length="122" mass="12866">MPGAFAVGTTGSDICTEFGVYGTAELATVSCQNELHKPSDASTLVTAWHQTNTLGYNAQCGQCLHVQNLEGLGDVYVTVIDLKGASGLDLNQGPATSFANLIQRGHVNCRWTVVPPSMCSVH</sequence>
<dbReference type="EMBL" id="JALJOR010000006">
    <property type="protein sequence ID" value="KAK9815245.1"/>
    <property type="molecule type" value="Genomic_DNA"/>
</dbReference>
<dbReference type="InterPro" id="IPR036908">
    <property type="entry name" value="RlpA-like_sf"/>
</dbReference>
<evidence type="ECO:0000313" key="2">
    <source>
        <dbReference type="Proteomes" id="UP001489004"/>
    </source>
</evidence>
<name>A0AAW1Q033_9CHLO</name>
<dbReference type="Proteomes" id="UP001489004">
    <property type="component" value="Unassembled WGS sequence"/>
</dbReference>
<keyword evidence="2" id="KW-1185">Reference proteome</keyword>
<protein>
    <submittedName>
        <fullName evidence="1">Uncharacterized protein</fullName>
    </submittedName>
</protein>
<evidence type="ECO:0000313" key="1">
    <source>
        <dbReference type="EMBL" id="KAK9815245.1"/>
    </source>
</evidence>
<dbReference type="SUPFAM" id="SSF50685">
    <property type="entry name" value="Barwin-like endoglucanases"/>
    <property type="match status" value="1"/>
</dbReference>
<reference evidence="1 2" key="1">
    <citation type="journal article" date="2024" name="Nat. Commun.">
        <title>Phylogenomics reveals the evolutionary origins of lichenization in chlorophyte algae.</title>
        <authorList>
            <person name="Puginier C."/>
            <person name="Libourel C."/>
            <person name="Otte J."/>
            <person name="Skaloud P."/>
            <person name="Haon M."/>
            <person name="Grisel S."/>
            <person name="Petersen M."/>
            <person name="Berrin J.G."/>
            <person name="Delaux P.M."/>
            <person name="Dal Grande F."/>
            <person name="Keller J."/>
        </authorList>
    </citation>
    <scope>NUCLEOTIDE SEQUENCE [LARGE SCALE GENOMIC DNA]</scope>
    <source>
        <strain evidence="1 2">SAG 2043</strain>
    </source>
</reference>
<proteinExistence type="predicted"/>
<gene>
    <name evidence="1" type="ORF">WJX72_000526</name>
</gene>
<dbReference type="Gene3D" id="2.40.40.10">
    <property type="entry name" value="RlpA-like domain"/>
    <property type="match status" value="1"/>
</dbReference>
<dbReference type="AlphaFoldDB" id="A0AAW1Q033"/>
<comment type="caution">
    <text evidence="1">The sequence shown here is derived from an EMBL/GenBank/DDBJ whole genome shotgun (WGS) entry which is preliminary data.</text>
</comment>
<organism evidence="1 2">
    <name type="scientific">[Myrmecia] bisecta</name>
    <dbReference type="NCBI Taxonomy" id="41462"/>
    <lineage>
        <taxon>Eukaryota</taxon>
        <taxon>Viridiplantae</taxon>
        <taxon>Chlorophyta</taxon>
        <taxon>core chlorophytes</taxon>
        <taxon>Trebouxiophyceae</taxon>
        <taxon>Trebouxiales</taxon>
        <taxon>Trebouxiaceae</taxon>
        <taxon>Myrmecia</taxon>
    </lineage>
</organism>